<evidence type="ECO:0000256" key="2">
    <source>
        <dbReference type="ARBA" id="ARBA00022670"/>
    </source>
</evidence>
<keyword evidence="3" id="KW-0479">Metal-binding</keyword>
<keyword evidence="7" id="KW-0802">TPR repeat</keyword>
<dbReference type="PANTHER" id="PTHR22726:SF1">
    <property type="entry name" value="METALLOENDOPEPTIDASE OMA1, MITOCHONDRIAL"/>
    <property type="match status" value="1"/>
</dbReference>
<protein>
    <submittedName>
        <fullName evidence="9">Putative Zn-dependent protease</fullName>
    </submittedName>
</protein>
<evidence type="ECO:0000256" key="7">
    <source>
        <dbReference type="PROSITE-ProRule" id="PRU00339"/>
    </source>
</evidence>
<organism evidence="9 10">
    <name type="scientific">Sphingosinicella soli</name>
    <dbReference type="NCBI Taxonomy" id="333708"/>
    <lineage>
        <taxon>Bacteria</taxon>
        <taxon>Pseudomonadati</taxon>
        <taxon>Pseudomonadota</taxon>
        <taxon>Alphaproteobacteria</taxon>
        <taxon>Sphingomonadales</taxon>
        <taxon>Sphingosinicellaceae</taxon>
        <taxon>Sphingosinicella</taxon>
    </lineage>
</organism>
<dbReference type="InterPro" id="IPR001915">
    <property type="entry name" value="Peptidase_M48"/>
</dbReference>
<keyword evidence="10" id="KW-1185">Reference proteome</keyword>
<dbReference type="EMBL" id="JACHNZ010000050">
    <property type="protein sequence ID" value="MBB4633634.1"/>
    <property type="molecule type" value="Genomic_DNA"/>
</dbReference>
<keyword evidence="5" id="KW-0862">Zinc</keyword>
<dbReference type="SUPFAM" id="SSF48452">
    <property type="entry name" value="TPR-like"/>
    <property type="match status" value="1"/>
</dbReference>
<evidence type="ECO:0000313" key="9">
    <source>
        <dbReference type="EMBL" id="MBB4633634.1"/>
    </source>
</evidence>
<keyword evidence="2 9" id="KW-0645">Protease</keyword>
<dbReference type="GO" id="GO:0046872">
    <property type="term" value="F:metal ion binding"/>
    <property type="evidence" value="ECO:0007669"/>
    <property type="project" value="UniProtKB-KW"/>
</dbReference>
<evidence type="ECO:0000256" key="4">
    <source>
        <dbReference type="ARBA" id="ARBA00022801"/>
    </source>
</evidence>
<keyword evidence="6" id="KW-0482">Metalloprotease</keyword>
<dbReference type="InterPro" id="IPR051156">
    <property type="entry name" value="Mito/Outer_Membr_Metalloprot"/>
</dbReference>
<dbReference type="GO" id="GO:0051603">
    <property type="term" value="P:proteolysis involved in protein catabolic process"/>
    <property type="evidence" value="ECO:0007669"/>
    <property type="project" value="TreeGrafter"/>
</dbReference>
<dbReference type="Pfam" id="PF13432">
    <property type="entry name" value="TPR_16"/>
    <property type="match status" value="2"/>
</dbReference>
<dbReference type="GO" id="GO:0016020">
    <property type="term" value="C:membrane"/>
    <property type="evidence" value="ECO:0007669"/>
    <property type="project" value="TreeGrafter"/>
</dbReference>
<evidence type="ECO:0000256" key="5">
    <source>
        <dbReference type="ARBA" id="ARBA00022833"/>
    </source>
</evidence>
<evidence type="ECO:0000259" key="8">
    <source>
        <dbReference type="Pfam" id="PF01435"/>
    </source>
</evidence>
<sequence>MATMTSRFSQTRFFCAGLRLFLAVVIAFTASVRPALAQSILRDAETEAFFHEISAPLAEAAGLNPRSLDVVLIGDSSINAFVAGGQAVYIHSGLIMAADDVNEVQGVIAHEIGHITGGHIVRFSEGAKAATSITLLSMLLGAAAMAAGAGEAGMAIFAGGQQAAMGKFLAYSRTQESAADQAGATFLQKAGLSGKGSISFFKKLQNQEFRLLIPQDNGYARTHPLTGDRIAALENTYRNDPAWDKPIDPALQAKFLRIQAKLSGFVEEPSSTFRKFPETDTSVPAHYARAYAWHKNAFPDRAATEVDWLLRGAPDDPFFLELKGQVLLESGKVEEAIGPLRRAVALAPEQPLIAAMLGHALIATEDPENTEEAKRVLRAAVARDNRNPFAWYQLGIAYARGGDEARAALATAEQNNLSGNAQLAFASSRKAMAGLSPGTPDWIRAQDIYMVSQHAVEEEGGKRKRR</sequence>
<dbReference type="CDD" id="cd07324">
    <property type="entry name" value="M48C_Oma1-like"/>
    <property type="match status" value="1"/>
</dbReference>
<evidence type="ECO:0000256" key="6">
    <source>
        <dbReference type="ARBA" id="ARBA00023049"/>
    </source>
</evidence>
<dbReference type="Proteomes" id="UP000566324">
    <property type="component" value="Unassembled WGS sequence"/>
</dbReference>
<evidence type="ECO:0000256" key="3">
    <source>
        <dbReference type="ARBA" id="ARBA00022723"/>
    </source>
</evidence>
<dbReference type="InterPro" id="IPR011990">
    <property type="entry name" value="TPR-like_helical_dom_sf"/>
</dbReference>
<dbReference type="Gene3D" id="1.25.40.10">
    <property type="entry name" value="Tetratricopeptide repeat domain"/>
    <property type="match status" value="1"/>
</dbReference>
<feature type="domain" description="Peptidase M48" evidence="8">
    <location>
        <begin position="50"/>
        <end position="235"/>
    </location>
</feature>
<dbReference type="GO" id="GO:0004222">
    <property type="term" value="F:metalloendopeptidase activity"/>
    <property type="evidence" value="ECO:0007669"/>
    <property type="project" value="InterPro"/>
</dbReference>
<proteinExistence type="predicted"/>
<name>A0A7W7F8E8_9SPHN</name>
<feature type="repeat" description="TPR" evidence="7">
    <location>
        <begin position="317"/>
        <end position="350"/>
    </location>
</feature>
<reference evidence="9 10" key="1">
    <citation type="submission" date="2020-08" db="EMBL/GenBank/DDBJ databases">
        <title>Genomic Encyclopedia of Type Strains, Phase IV (KMG-IV): sequencing the most valuable type-strain genomes for metagenomic binning, comparative biology and taxonomic classification.</title>
        <authorList>
            <person name="Goeker M."/>
        </authorList>
    </citation>
    <scope>NUCLEOTIDE SEQUENCE [LARGE SCALE GENOMIC DNA]</scope>
    <source>
        <strain evidence="9 10">DSM 17328</strain>
    </source>
</reference>
<dbReference type="PROSITE" id="PS50005">
    <property type="entry name" value="TPR"/>
    <property type="match status" value="1"/>
</dbReference>
<comment type="cofactor">
    <cofactor evidence="1">
        <name>Zn(2+)</name>
        <dbReference type="ChEBI" id="CHEBI:29105"/>
    </cofactor>
</comment>
<dbReference type="Pfam" id="PF01435">
    <property type="entry name" value="Peptidase_M48"/>
    <property type="match status" value="1"/>
</dbReference>
<dbReference type="AlphaFoldDB" id="A0A7W7F8E8"/>
<evidence type="ECO:0000313" key="10">
    <source>
        <dbReference type="Proteomes" id="UP000566324"/>
    </source>
</evidence>
<accession>A0A7W7F8E8</accession>
<keyword evidence="4" id="KW-0378">Hydrolase</keyword>
<comment type="caution">
    <text evidence="9">The sequence shown here is derived from an EMBL/GenBank/DDBJ whole genome shotgun (WGS) entry which is preliminary data.</text>
</comment>
<dbReference type="RefSeq" id="WP_243451962.1">
    <property type="nucleotide sequence ID" value="NZ_JACHNZ010000050.1"/>
</dbReference>
<gene>
    <name evidence="9" type="ORF">GGQ98_003282</name>
</gene>
<evidence type="ECO:0000256" key="1">
    <source>
        <dbReference type="ARBA" id="ARBA00001947"/>
    </source>
</evidence>
<dbReference type="Gene3D" id="3.30.2010.10">
    <property type="entry name" value="Metalloproteases ('zincins'), catalytic domain"/>
    <property type="match status" value="1"/>
</dbReference>
<dbReference type="PANTHER" id="PTHR22726">
    <property type="entry name" value="METALLOENDOPEPTIDASE OMA1"/>
    <property type="match status" value="1"/>
</dbReference>
<dbReference type="InterPro" id="IPR019734">
    <property type="entry name" value="TPR_rpt"/>
</dbReference>